<proteinExistence type="inferred from homology"/>
<keyword evidence="8" id="KW-1185">Reference proteome</keyword>
<keyword evidence="1" id="KW-0646">Protease inhibitor</keyword>
<keyword evidence="5" id="KW-0732">Signal</keyword>
<dbReference type="SUPFAM" id="SSF57362">
    <property type="entry name" value="BPTI-like"/>
    <property type="match status" value="1"/>
</dbReference>
<evidence type="ECO:0000256" key="1">
    <source>
        <dbReference type="ARBA" id="ARBA00022690"/>
    </source>
</evidence>
<dbReference type="Gene3D" id="4.10.410.10">
    <property type="entry name" value="Pancreatic trypsin inhibitor Kunitz domain"/>
    <property type="match status" value="1"/>
</dbReference>
<dbReference type="PRINTS" id="PR00759">
    <property type="entry name" value="BASICPTASE"/>
</dbReference>
<dbReference type="EnsemblMetazoa" id="SCAU003209-RA">
    <property type="protein sequence ID" value="SCAU003209-PA"/>
    <property type="gene ID" value="SCAU003209"/>
</dbReference>
<evidence type="ECO:0000313" key="7">
    <source>
        <dbReference type="EnsemblMetazoa" id="SCAU003209-PA"/>
    </source>
</evidence>
<dbReference type="Pfam" id="PF00014">
    <property type="entry name" value="Kunitz_BPTI"/>
    <property type="match status" value="1"/>
</dbReference>
<evidence type="ECO:0000256" key="2">
    <source>
        <dbReference type="ARBA" id="ARBA00022900"/>
    </source>
</evidence>
<feature type="signal peptide" evidence="5">
    <location>
        <begin position="1"/>
        <end position="19"/>
    </location>
</feature>
<evidence type="ECO:0000256" key="4">
    <source>
        <dbReference type="ARBA" id="ARBA00038506"/>
    </source>
</evidence>
<evidence type="ECO:0000256" key="5">
    <source>
        <dbReference type="SAM" id="SignalP"/>
    </source>
</evidence>
<dbReference type="PANTHER" id="PTHR46751:SF1">
    <property type="entry name" value="WAP FOUR-DISULFIDE CORE DOMAIN PROTEIN 6A"/>
    <property type="match status" value="1"/>
</dbReference>
<dbReference type="VEuPathDB" id="VectorBase:SCAU003209"/>
<gene>
    <name evidence="7" type="primary">106089509</name>
</gene>
<evidence type="ECO:0000256" key="3">
    <source>
        <dbReference type="ARBA" id="ARBA00023157"/>
    </source>
</evidence>
<dbReference type="InterPro" id="IPR020901">
    <property type="entry name" value="Prtase_inh_Kunz-CS"/>
</dbReference>
<dbReference type="GO" id="GO:0005615">
    <property type="term" value="C:extracellular space"/>
    <property type="evidence" value="ECO:0007669"/>
    <property type="project" value="TreeGrafter"/>
</dbReference>
<protein>
    <recommendedName>
        <fullName evidence="6">BPTI/Kunitz inhibitor domain-containing protein</fullName>
    </recommendedName>
</protein>
<dbReference type="Proteomes" id="UP000095300">
    <property type="component" value="Unassembled WGS sequence"/>
</dbReference>
<dbReference type="InterPro" id="IPR036880">
    <property type="entry name" value="Kunitz_BPTI_sf"/>
</dbReference>
<dbReference type="KEGG" id="scac:106089509"/>
<accession>A0A1I8NYL0</accession>
<keyword evidence="3" id="KW-1015">Disulfide bond</keyword>
<comment type="similarity">
    <text evidence="4">Belongs to the venom Kunitz-type family. 03 (sub-Kunitz) subfamily.</text>
</comment>
<evidence type="ECO:0000313" key="8">
    <source>
        <dbReference type="Proteomes" id="UP000095300"/>
    </source>
</evidence>
<evidence type="ECO:0000259" key="6">
    <source>
        <dbReference type="PROSITE" id="PS50279"/>
    </source>
</evidence>
<dbReference type="GO" id="GO:0004867">
    <property type="term" value="F:serine-type endopeptidase inhibitor activity"/>
    <property type="evidence" value="ECO:0007669"/>
    <property type="project" value="UniProtKB-KW"/>
</dbReference>
<dbReference type="SMART" id="SM00131">
    <property type="entry name" value="KU"/>
    <property type="match status" value="1"/>
</dbReference>
<dbReference type="PROSITE" id="PS50279">
    <property type="entry name" value="BPTI_KUNITZ_2"/>
    <property type="match status" value="1"/>
</dbReference>
<dbReference type="STRING" id="35570.A0A1I8NYL0"/>
<keyword evidence="2" id="KW-0722">Serine protease inhibitor</keyword>
<sequence>MKIFAFVLAIFALISFGAALKDEVCGLPHSKNGNGVMACLAYGKAWSYNAETNECVEFVYGGCFGNDNRFPSQELCEEKCKE</sequence>
<dbReference type="AlphaFoldDB" id="A0A1I8NYL0"/>
<dbReference type="PANTHER" id="PTHR46751">
    <property type="entry name" value="EPPIN"/>
    <property type="match status" value="1"/>
</dbReference>
<dbReference type="PROSITE" id="PS00280">
    <property type="entry name" value="BPTI_KUNITZ_1"/>
    <property type="match status" value="1"/>
</dbReference>
<dbReference type="OrthoDB" id="4473401at2759"/>
<name>A0A1I8NYL0_STOCA</name>
<feature type="chain" id="PRO_5009325719" description="BPTI/Kunitz inhibitor domain-containing protein" evidence="5">
    <location>
        <begin position="20"/>
        <end position="82"/>
    </location>
</feature>
<dbReference type="InterPro" id="IPR002223">
    <property type="entry name" value="Kunitz_BPTI"/>
</dbReference>
<organism evidence="7 8">
    <name type="scientific">Stomoxys calcitrans</name>
    <name type="common">Stable fly</name>
    <name type="synonym">Conops calcitrans</name>
    <dbReference type="NCBI Taxonomy" id="35570"/>
    <lineage>
        <taxon>Eukaryota</taxon>
        <taxon>Metazoa</taxon>
        <taxon>Ecdysozoa</taxon>
        <taxon>Arthropoda</taxon>
        <taxon>Hexapoda</taxon>
        <taxon>Insecta</taxon>
        <taxon>Pterygota</taxon>
        <taxon>Neoptera</taxon>
        <taxon>Endopterygota</taxon>
        <taxon>Diptera</taxon>
        <taxon>Brachycera</taxon>
        <taxon>Muscomorpha</taxon>
        <taxon>Muscoidea</taxon>
        <taxon>Muscidae</taxon>
        <taxon>Stomoxys</taxon>
    </lineage>
</organism>
<reference evidence="7" key="1">
    <citation type="submission" date="2020-05" db="UniProtKB">
        <authorList>
            <consortium name="EnsemblMetazoa"/>
        </authorList>
    </citation>
    <scope>IDENTIFICATION</scope>
    <source>
        <strain evidence="7">USDA</strain>
    </source>
</reference>
<dbReference type="CDD" id="cd22634">
    <property type="entry name" value="Kunitz_SCI-I-like"/>
    <property type="match status" value="1"/>
</dbReference>
<feature type="domain" description="BPTI/Kunitz inhibitor" evidence="6">
    <location>
        <begin position="25"/>
        <end position="80"/>
    </location>
</feature>
<dbReference type="InterPro" id="IPR051388">
    <property type="entry name" value="Serpin_venom_toxin"/>
</dbReference>
<dbReference type="FunFam" id="4.10.410.10:FF:000020">
    <property type="entry name" value="Collagen, type VI, alpha 3"/>
    <property type="match status" value="1"/>
</dbReference>